<keyword evidence="6 9" id="KW-0472">Membrane</keyword>
<evidence type="ECO:0000256" key="7">
    <source>
        <dbReference type="ARBA" id="ARBA00023170"/>
    </source>
</evidence>
<protein>
    <recommendedName>
        <fullName evidence="10">G-protein coupled receptors family 1 profile domain-containing protein</fullName>
    </recommendedName>
</protein>
<dbReference type="CDD" id="cd00637">
    <property type="entry name" value="7tm_classA_rhodopsin-like"/>
    <property type="match status" value="1"/>
</dbReference>
<reference evidence="11" key="2">
    <citation type="submission" date="2020-11" db="EMBL/GenBank/DDBJ databases">
        <authorList>
            <person name="McCartney M.A."/>
            <person name="Auch B."/>
            <person name="Kono T."/>
            <person name="Mallez S."/>
            <person name="Becker A."/>
            <person name="Gohl D.M."/>
            <person name="Silverstein K.A.T."/>
            <person name="Koren S."/>
            <person name="Bechman K.B."/>
            <person name="Herman A."/>
            <person name="Abrahante J.E."/>
            <person name="Garbe J."/>
        </authorList>
    </citation>
    <scope>NUCLEOTIDE SEQUENCE</scope>
    <source>
        <strain evidence="11">Duluth1</strain>
        <tissue evidence="11">Whole animal</tissue>
    </source>
</reference>
<accession>A0A9D4S679</accession>
<evidence type="ECO:0000313" key="12">
    <source>
        <dbReference type="Proteomes" id="UP000828390"/>
    </source>
</evidence>
<dbReference type="InterPro" id="IPR000276">
    <property type="entry name" value="GPCR_Rhodpsn"/>
</dbReference>
<evidence type="ECO:0000256" key="4">
    <source>
        <dbReference type="ARBA" id="ARBA00022989"/>
    </source>
</evidence>
<feature type="transmembrane region" description="Helical" evidence="9">
    <location>
        <begin position="20"/>
        <end position="41"/>
    </location>
</feature>
<evidence type="ECO:0000256" key="9">
    <source>
        <dbReference type="SAM" id="Phobius"/>
    </source>
</evidence>
<dbReference type="Pfam" id="PF00001">
    <property type="entry name" value="7tm_1"/>
    <property type="match status" value="1"/>
</dbReference>
<evidence type="ECO:0000256" key="5">
    <source>
        <dbReference type="ARBA" id="ARBA00023040"/>
    </source>
</evidence>
<dbReference type="InterPro" id="IPR017452">
    <property type="entry name" value="GPCR_Rhodpsn_7TM"/>
</dbReference>
<keyword evidence="7" id="KW-0675">Receptor</keyword>
<keyword evidence="3 9" id="KW-0812">Transmembrane</keyword>
<dbReference type="Gene3D" id="1.20.1070.10">
    <property type="entry name" value="Rhodopsin 7-helix transmembrane proteins"/>
    <property type="match status" value="1"/>
</dbReference>
<keyword evidence="12" id="KW-1185">Reference proteome</keyword>
<evidence type="ECO:0000256" key="6">
    <source>
        <dbReference type="ARBA" id="ARBA00023136"/>
    </source>
</evidence>
<sequence>MEGVRNGTTPTISMPLTVTLLIINIGAIVVNTPLVITIFALSNIRKNASYVHAVCLCLADLLASLTAIYKFLVLSGTVSCLDIDGCITVCRYLETVFAFTVILDIVAINIDKFYAIKFTIHYTNNATIVNSAVLHVIMFIVVAGISIIPIFTQNAQLNGVSLHAINYSNNSYVDECIVLVFFFVIPLVAMTLISVSIYLVARRSMMRVGPVGQFVCKEESERKSSESRRANTMHSVAQIDKNYQSKNNSMQAVNNGRPVIENEGSFCEYLSKVETECDERAHQEENNIKTLRSGLPTFTFLAVRSVTPVDRFKQIAGFSR</sequence>
<feature type="transmembrane region" description="Helical" evidence="9">
    <location>
        <begin position="92"/>
        <end position="111"/>
    </location>
</feature>
<evidence type="ECO:0000256" key="1">
    <source>
        <dbReference type="ARBA" id="ARBA00004651"/>
    </source>
</evidence>
<evidence type="ECO:0000259" key="10">
    <source>
        <dbReference type="PROSITE" id="PS50262"/>
    </source>
</evidence>
<feature type="transmembrane region" description="Helical" evidence="9">
    <location>
        <begin position="177"/>
        <end position="201"/>
    </location>
</feature>
<dbReference type="Proteomes" id="UP000828390">
    <property type="component" value="Unassembled WGS sequence"/>
</dbReference>
<dbReference type="PRINTS" id="PR00237">
    <property type="entry name" value="GPCRRHODOPSN"/>
</dbReference>
<dbReference type="PROSITE" id="PS50262">
    <property type="entry name" value="G_PROTEIN_RECEP_F1_2"/>
    <property type="match status" value="1"/>
</dbReference>
<evidence type="ECO:0000256" key="3">
    <source>
        <dbReference type="ARBA" id="ARBA00022692"/>
    </source>
</evidence>
<keyword evidence="4 9" id="KW-1133">Transmembrane helix</keyword>
<proteinExistence type="predicted"/>
<gene>
    <name evidence="11" type="ORF">DPMN_018262</name>
</gene>
<keyword evidence="2" id="KW-1003">Cell membrane</keyword>
<dbReference type="SUPFAM" id="SSF81321">
    <property type="entry name" value="Family A G protein-coupled receptor-like"/>
    <property type="match status" value="1"/>
</dbReference>
<comment type="caution">
    <text evidence="11">The sequence shown here is derived from an EMBL/GenBank/DDBJ whole genome shotgun (WGS) entry which is preliminary data.</text>
</comment>
<keyword evidence="8" id="KW-0807">Transducer</keyword>
<organism evidence="11 12">
    <name type="scientific">Dreissena polymorpha</name>
    <name type="common">Zebra mussel</name>
    <name type="synonym">Mytilus polymorpha</name>
    <dbReference type="NCBI Taxonomy" id="45954"/>
    <lineage>
        <taxon>Eukaryota</taxon>
        <taxon>Metazoa</taxon>
        <taxon>Spiralia</taxon>
        <taxon>Lophotrochozoa</taxon>
        <taxon>Mollusca</taxon>
        <taxon>Bivalvia</taxon>
        <taxon>Autobranchia</taxon>
        <taxon>Heteroconchia</taxon>
        <taxon>Euheterodonta</taxon>
        <taxon>Imparidentia</taxon>
        <taxon>Neoheterodontei</taxon>
        <taxon>Myida</taxon>
        <taxon>Dreissenoidea</taxon>
        <taxon>Dreissenidae</taxon>
        <taxon>Dreissena</taxon>
    </lineage>
</organism>
<evidence type="ECO:0000256" key="2">
    <source>
        <dbReference type="ARBA" id="ARBA00022475"/>
    </source>
</evidence>
<reference evidence="11" key="1">
    <citation type="journal article" date="2019" name="bioRxiv">
        <title>The Genome of the Zebra Mussel, Dreissena polymorpha: A Resource for Invasive Species Research.</title>
        <authorList>
            <person name="McCartney M.A."/>
            <person name="Auch B."/>
            <person name="Kono T."/>
            <person name="Mallez S."/>
            <person name="Zhang Y."/>
            <person name="Obille A."/>
            <person name="Becker A."/>
            <person name="Abrahante J.E."/>
            <person name="Garbe J."/>
            <person name="Badalamenti J.P."/>
            <person name="Herman A."/>
            <person name="Mangelson H."/>
            <person name="Liachko I."/>
            <person name="Sullivan S."/>
            <person name="Sone E.D."/>
            <person name="Koren S."/>
            <person name="Silverstein K.A.T."/>
            <person name="Beckman K.B."/>
            <person name="Gohl D.M."/>
        </authorList>
    </citation>
    <scope>NUCLEOTIDE SEQUENCE</scope>
    <source>
        <strain evidence="11">Duluth1</strain>
        <tissue evidence="11">Whole animal</tissue>
    </source>
</reference>
<feature type="transmembrane region" description="Helical" evidence="9">
    <location>
        <begin position="132"/>
        <end position="152"/>
    </location>
</feature>
<name>A0A9D4S679_DREPO</name>
<dbReference type="AlphaFoldDB" id="A0A9D4S679"/>
<evidence type="ECO:0000313" key="11">
    <source>
        <dbReference type="EMBL" id="KAH3894104.1"/>
    </source>
</evidence>
<feature type="transmembrane region" description="Helical" evidence="9">
    <location>
        <begin position="53"/>
        <end position="72"/>
    </location>
</feature>
<feature type="domain" description="G-protein coupled receptors family 1 profile" evidence="10">
    <location>
        <begin position="31"/>
        <end position="230"/>
    </location>
</feature>
<dbReference type="GO" id="GO:0004930">
    <property type="term" value="F:G protein-coupled receptor activity"/>
    <property type="evidence" value="ECO:0007669"/>
    <property type="project" value="UniProtKB-KW"/>
</dbReference>
<comment type="subcellular location">
    <subcellularLocation>
        <location evidence="1">Cell membrane</location>
        <topology evidence="1">Multi-pass membrane protein</topology>
    </subcellularLocation>
</comment>
<dbReference type="PANTHER" id="PTHR24248">
    <property type="entry name" value="ADRENERGIC RECEPTOR-RELATED G-PROTEIN COUPLED RECEPTOR"/>
    <property type="match status" value="1"/>
</dbReference>
<keyword evidence="5" id="KW-0297">G-protein coupled receptor</keyword>
<evidence type="ECO:0000256" key="8">
    <source>
        <dbReference type="ARBA" id="ARBA00023224"/>
    </source>
</evidence>
<dbReference type="GO" id="GO:0005886">
    <property type="term" value="C:plasma membrane"/>
    <property type="evidence" value="ECO:0007669"/>
    <property type="project" value="UniProtKB-SubCell"/>
</dbReference>
<dbReference type="EMBL" id="JAIWYP010000001">
    <property type="protein sequence ID" value="KAH3894104.1"/>
    <property type="molecule type" value="Genomic_DNA"/>
</dbReference>